<evidence type="ECO:0008006" key="5">
    <source>
        <dbReference type="Google" id="ProtNLM"/>
    </source>
</evidence>
<name>A0A846WN34_9ACTN</name>
<dbReference type="EMBL" id="JAAXPC010000006">
    <property type="protein sequence ID" value="NKY02426.1"/>
    <property type="molecule type" value="Genomic_DNA"/>
</dbReference>
<feature type="compositionally biased region" description="Polar residues" evidence="1">
    <location>
        <begin position="411"/>
        <end position="421"/>
    </location>
</feature>
<proteinExistence type="predicted"/>
<feature type="region of interest" description="Disordered" evidence="1">
    <location>
        <begin position="388"/>
        <end position="571"/>
    </location>
</feature>
<protein>
    <recommendedName>
        <fullName evidence="5">PE-PPE domain-containing protein</fullName>
    </recommendedName>
</protein>
<evidence type="ECO:0000256" key="1">
    <source>
        <dbReference type="SAM" id="MobiDB-lite"/>
    </source>
</evidence>
<feature type="compositionally biased region" description="Low complexity" evidence="1">
    <location>
        <begin position="388"/>
        <end position="410"/>
    </location>
</feature>
<evidence type="ECO:0000313" key="4">
    <source>
        <dbReference type="Proteomes" id="UP000563898"/>
    </source>
</evidence>
<gene>
    <name evidence="3" type="ORF">HGA05_12630</name>
</gene>
<dbReference type="AlphaFoldDB" id="A0A846WN34"/>
<feature type="compositionally biased region" description="Low complexity" evidence="1">
    <location>
        <begin position="425"/>
        <end position="562"/>
    </location>
</feature>
<reference evidence="3 4" key="1">
    <citation type="submission" date="2020-04" db="EMBL/GenBank/DDBJ databases">
        <title>MicrobeNet Type strains.</title>
        <authorList>
            <person name="Nicholson A.C."/>
        </authorList>
    </citation>
    <scope>NUCLEOTIDE SEQUENCE [LARGE SCALE GENOMIC DNA]</scope>
    <source>
        <strain evidence="3 4">ATCC BAA-14</strain>
    </source>
</reference>
<evidence type="ECO:0000313" key="3">
    <source>
        <dbReference type="EMBL" id="NKY02426.1"/>
    </source>
</evidence>
<dbReference type="Proteomes" id="UP000563898">
    <property type="component" value="Unassembled WGS sequence"/>
</dbReference>
<feature type="chain" id="PRO_5039719556" description="PE-PPE domain-containing protein" evidence="2">
    <location>
        <begin position="20"/>
        <end position="571"/>
    </location>
</feature>
<sequence length="571" mass="58017">MVAAMAGAGVAAAIGAQVAAPGAQAHAETSIANIPTNIYQTLANIPAVQYQALQQTTKAFNDSGNWWVYIPTNVVGFDQQDYEKVKAISLLLMPVPLVANAQSDQLWMTLASFAPMTPNCTGVPGPCSDPLYFLQYGQVPAWELVTGYTFPEISNTIDPNDATYTTADGTVVNIQPFWSGETVHLDLLGPLKAVWETLTQDPTGVQQGPTTAQWASAYGDFAEAVWNGLNPFVPGTYCLPCQLFGAQGAPGSLPKFGLFGKYYTAFDLGQQLTDGNWVENPAPGYDDPDRPDYVQVTNLWTAQAWQQIYTDAVTSVDQSLAMIPQLPTLIPQNLEAFGTQVDAFAKLLAANVVTNINGLGQAAGMTGTSAEQLAEMIRESILNAVPTAGSAAGSTGTTTPALAATSPTTAVKSSVTLSSEQALRGTSASVTPTTTTSTSSPSTTGTTPAVSTPTASTPTASTPTASTPTASTSAPSTSTPSTPSTTTSSGAPSASSSESGSSTASSSTASSGTASSGTTDSGANGSGAASTSTSESTSSTGSSSNTTSSGGSSSSTGSAPAPYVGKHRAAD</sequence>
<evidence type="ECO:0000256" key="2">
    <source>
        <dbReference type="SAM" id="SignalP"/>
    </source>
</evidence>
<accession>A0A846WN34</accession>
<keyword evidence="2" id="KW-0732">Signal</keyword>
<feature type="signal peptide" evidence="2">
    <location>
        <begin position="1"/>
        <end position="19"/>
    </location>
</feature>
<organism evidence="3 4">
    <name type="scientific">Gordonia polyisoprenivorans</name>
    <dbReference type="NCBI Taxonomy" id="84595"/>
    <lineage>
        <taxon>Bacteria</taxon>
        <taxon>Bacillati</taxon>
        <taxon>Actinomycetota</taxon>
        <taxon>Actinomycetes</taxon>
        <taxon>Mycobacteriales</taxon>
        <taxon>Gordoniaceae</taxon>
        <taxon>Gordonia</taxon>
    </lineage>
</organism>
<comment type="caution">
    <text evidence="3">The sequence shown here is derived from an EMBL/GenBank/DDBJ whole genome shotgun (WGS) entry which is preliminary data.</text>
</comment>